<dbReference type="OrthoDB" id="3023291at2759"/>
<keyword evidence="2" id="KW-0812">Transmembrane</keyword>
<accession>A0A4R0RPM1</accession>
<evidence type="ECO:0000256" key="1">
    <source>
        <dbReference type="SAM" id="Coils"/>
    </source>
</evidence>
<keyword evidence="4" id="KW-1185">Reference proteome</keyword>
<name>A0A4R0RPM1_9APHY</name>
<dbReference type="Gene3D" id="1.20.1170.10">
    <property type="match status" value="1"/>
</dbReference>
<feature type="coiled-coil region" evidence="1">
    <location>
        <begin position="192"/>
        <end position="226"/>
    </location>
</feature>
<dbReference type="AlphaFoldDB" id="A0A4R0RPM1"/>
<evidence type="ECO:0000313" key="3">
    <source>
        <dbReference type="EMBL" id="TCD65748.1"/>
    </source>
</evidence>
<protein>
    <submittedName>
        <fullName evidence="3">Uncharacterized protein</fullName>
    </submittedName>
</protein>
<organism evidence="3 4">
    <name type="scientific">Steccherinum ochraceum</name>
    <dbReference type="NCBI Taxonomy" id="92696"/>
    <lineage>
        <taxon>Eukaryota</taxon>
        <taxon>Fungi</taxon>
        <taxon>Dikarya</taxon>
        <taxon>Basidiomycota</taxon>
        <taxon>Agaricomycotina</taxon>
        <taxon>Agaricomycetes</taxon>
        <taxon>Polyporales</taxon>
        <taxon>Steccherinaceae</taxon>
        <taxon>Steccherinum</taxon>
    </lineage>
</organism>
<evidence type="ECO:0000256" key="2">
    <source>
        <dbReference type="SAM" id="Phobius"/>
    </source>
</evidence>
<dbReference type="SUPFAM" id="SSF58100">
    <property type="entry name" value="Bacterial hemolysins"/>
    <property type="match status" value="1"/>
</dbReference>
<sequence>MADIPPEYDQYHKELQRAIDNPVALSSATLTSAANTVNSAASAGGSESGLLDEIKSMSGAATSVDNSFGDVAKLFLNVRNGLSSPAVKADMAKLETRWNTHHQTYKSLLWQSRAVAGKAQAAADDFTRDFVGFLGDDNESMKDKKNEIRSYLEVLEKDGKASETMAQGFADLRTGIISLVEDWKGLVVKYKIDALSARVENLKQEIDQLSRALVDLDLKIAALTAKLNVSYGFNGAVGVLGIIAPWWCFGILIQAILNLPLRVDIAKAQKERGDVDARYRNKLLEYQRTLPELIQVQELQGTLKQSNSNIDNIISKIAGFAKVWAMIRTDLQAIAEKLDYVVGTESERLFKSRLNSTAKLYAMLGKALYQYQIVITADHPAFVNMNARV</sequence>
<reference evidence="3 4" key="1">
    <citation type="submission" date="2018-11" db="EMBL/GenBank/DDBJ databases">
        <title>Genome assembly of Steccherinum ochraceum LE-BIN_3174, the white-rot fungus of the Steccherinaceae family (The Residual Polyporoid clade, Polyporales, Basidiomycota).</title>
        <authorList>
            <person name="Fedorova T.V."/>
            <person name="Glazunova O.A."/>
            <person name="Landesman E.O."/>
            <person name="Moiseenko K.V."/>
            <person name="Psurtseva N.V."/>
            <person name="Savinova O.S."/>
            <person name="Shakhova N.V."/>
            <person name="Tyazhelova T.V."/>
            <person name="Vasina D.V."/>
        </authorList>
    </citation>
    <scope>NUCLEOTIDE SEQUENCE [LARGE SCALE GENOMIC DNA]</scope>
    <source>
        <strain evidence="3 4">LE-BIN_3174</strain>
    </source>
</reference>
<keyword evidence="2" id="KW-1133">Transmembrane helix</keyword>
<dbReference type="EMBL" id="RWJN01000165">
    <property type="protein sequence ID" value="TCD65748.1"/>
    <property type="molecule type" value="Genomic_DNA"/>
</dbReference>
<evidence type="ECO:0000313" key="4">
    <source>
        <dbReference type="Proteomes" id="UP000292702"/>
    </source>
</evidence>
<comment type="caution">
    <text evidence="3">The sequence shown here is derived from an EMBL/GenBank/DDBJ whole genome shotgun (WGS) entry which is preliminary data.</text>
</comment>
<keyword evidence="2" id="KW-0472">Membrane</keyword>
<proteinExistence type="predicted"/>
<keyword evidence="1" id="KW-0175">Coiled coil</keyword>
<feature type="transmembrane region" description="Helical" evidence="2">
    <location>
        <begin position="236"/>
        <end position="257"/>
    </location>
</feature>
<dbReference type="Proteomes" id="UP000292702">
    <property type="component" value="Unassembled WGS sequence"/>
</dbReference>
<gene>
    <name evidence="3" type="ORF">EIP91_002232</name>
</gene>